<protein>
    <recommendedName>
        <fullName evidence="2">UspA domain-containing protein</fullName>
    </recommendedName>
</protein>
<accession>E8N4C7</accession>
<dbReference type="InterPro" id="IPR014729">
    <property type="entry name" value="Rossmann-like_a/b/a_fold"/>
</dbReference>
<organism evidence="3 4">
    <name type="scientific">Anaerolinea thermophila (strain DSM 14523 / JCM 11388 / NBRC 100420 / UNI-1)</name>
    <dbReference type="NCBI Taxonomy" id="926569"/>
    <lineage>
        <taxon>Bacteria</taxon>
        <taxon>Bacillati</taxon>
        <taxon>Chloroflexota</taxon>
        <taxon>Anaerolineae</taxon>
        <taxon>Anaerolineales</taxon>
        <taxon>Anaerolineaceae</taxon>
        <taxon>Anaerolinea</taxon>
    </lineage>
</organism>
<dbReference type="KEGG" id="atm:ANT_12570"/>
<dbReference type="PRINTS" id="PR01438">
    <property type="entry name" value="UNVRSLSTRESS"/>
</dbReference>
<reference evidence="3 4" key="1">
    <citation type="submission" date="2010-12" db="EMBL/GenBank/DDBJ databases">
        <title>Whole genome sequence of Anaerolinea thermophila UNI-1.</title>
        <authorList>
            <person name="Narita-Yamada S."/>
            <person name="Kishi E."/>
            <person name="Watanabe Y."/>
            <person name="Takasaki K."/>
            <person name="Ankai A."/>
            <person name="Oguchi A."/>
            <person name="Fukui S."/>
            <person name="Takahashi M."/>
            <person name="Yashiro I."/>
            <person name="Hosoyama A."/>
            <person name="Sekiguchi Y."/>
            <person name="Hanada S."/>
            <person name="Fujita N."/>
        </authorList>
    </citation>
    <scope>NUCLEOTIDE SEQUENCE [LARGE SCALE GENOMIC DNA]</scope>
    <source>
        <strain evidence="4">DSM 14523 / JCM 11388 / NBRC 100420 / UNI-1</strain>
    </source>
</reference>
<dbReference type="InterPro" id="IPR006016">
    <property type="entry name" value="UspA"/>
</dbReference>
<evidence type="ECO:0000313" key="4">
    <source>
        <dbReference type="Proteomes" id="UP000008922"/>
    </source>
</evidence>
<dbReference type="STRING" id="926569.ANT_12570"/>
<gene>
    <name evidence="3" type="ordered locus">ANT_12570</name>
</gene>
<dbReference type="eggNOG" id="COG0589">
    <property type="taxonomic scope" value="Bacteria"/>
</dbReference>
<dbReference type="InParanoid" id="E8N4C7"/>
<dbReference type="OrthoDB" id="9777884at2"/>
<keyword evidence="4" id="KW-1185">Reference proteome</keyword>
<dbReference type="FunCoup" id="E8N4C7">
    <property type="interactions" value="103"/>
</dbReference>
<dbReference type="InterPro" id="IPR006015">
    <property type="entry name" value="Universal_stress_UspA"/>
</dbReference>
<evidence type="ECO:0000256" key="1">
    <source>
        <dbReference type="ARBA" id="ARBA00008791"/>
    </source>
</evidence>
<dbReference type="EMBL" id="AP012029">
    <property type="protein sequence ID" value="BAJ63291.1"/>
    <property type="molecule type" value="Genomic_DNA"/>
</dbReference>
<dbReference type="AlphaFoldDB" id="E8N4C7"/>
<name>E8N4C7_ANATU</name>
<dbReference type="CDD" id="cd00293">
    <property type="entry name" value="USP-like"/>
    <property type="match status" value="1"/>
</dbReference>
<evidence type="ECO:0000313" key="3">
    <source>
        <dbReference type="EMBL" id="BAJ63291.1"/>
    </source>
</evidence>
<dbReference type="RefSeq" id="WP_013559679.1">
    <property type="nucleotide sequence ID" value="NC_014960.1"/>
</dbReference>
<dbReference type="SUPFAM" id="SSF52402">
    <property type="entry name" value="Adenine nucleotide alpha hydrolases-like"/>
    <property type="match status" value="1"/>
</dbReference>
<evidence type="ECO:0000259" key="2">
    <source>
        <dbReference type="Pfam" id="PF00582"/>
    </source>
</evidence>
<dbReference type="Gene3D" id="3.40.50.620">
    <property type="entry name" value="HUPs"/>
    <property type="match status" value="1"/>
</dbReference>
<dbReference type="Pfam" id="PF00582">
    <property type="entry name" value="Usp"/>
    <property type="match status" value="1"/>
</dbReference>
<sequence length="139" mass="15038">MFKQILLAYDGSEYSRRAAELAGKLAREQKDCVVRIVCAVGDVPWGSSDPMAERWIAEQTLEGNRLIDEASALVGNGVEIRRELVFQSPAEGILNVAETHQCDLIVIGTKGKGGFAGLFMGSQTQKVISMANCPVLVVK</sequence>
<dbReference type="Proteomes" id="UP000008922">
    <property type="component" value="Chromosome"/>
</dbReference>
<dbReference type="PANTHER" id="PTHR46268">
    <property type="entry name" value="STRESS RESPONSE PROTEIN NHAX"/>
    <property type="match status" value="1"/>
</dbReference>
<dbReference type="HOGENOM" id="CLU_049301_11_0_0"/>
<proteinExistence type="inferred from homology"/>
<feature type="domain" description="UspA" evidence="2">
    <location>
        <begin position="1"/>
        <end position="139"/>
    </location>
</feature>
<dbReference type="PANTHER" id="PTHR46268:SF6">
    <property type="entry name" value="UNIVERSAL STRESS PROTEIN UP12"/>
    <property type="match status" value="1"/>
</dbReference>
<comment type="similarity">
    <text evidence="1">Belongs to the universal stress protein A family.</text>
</comment>